<sequence>MLVLICRAVNEVRCSQWGLFHLYFCQLRRSNCAIGHRAISLAPPFRRQPLRRRAVSAPASKESMKEFLHQCATNRTAENFLQ</sequence>
<evidence type="ECO:0000313" key="1">
    <source>
        <dbReference type="Proteomes" id="UP000887565"/>
    </source>
</evidence>
<dbReference type="AlphaFoldDB" id="A0A915I6N8"/>
<name>A0A915I6N8_ROMCU</name>
<accession>A0A915I6N8</accession>
<proteinExistence type="predicted"/>
<keyword evidence="1" id="KW-1185">Reference proteome</keyword>
<reference evidence="2" key="1">
    <citation type="submission" date="2022-11" db="UniProtKB">
        <authorList>
            <consortium name="WormBaseParasite"/>
        </authorList>
    </citation>
    <scope>IDENTIFICATION</scope>
</reference>
<protein>
    <submittedName>
        <fullName evidence="2">Secreted protein</fullName>
    </submittedName>
</protein>
<dbReference type="WBParaSite" id="nRc.2.0.1.t09531-RA">
    <property type="protein sequence ID" value="nRc.2.0.1.t09531-RA"/>
    <property type="gene ID" value="nRc.2.0.1.g09531"/>
</dbReference>
<organism evidence="1 2">
    <name type="scientific">Romanomermis culicivorax</name>
    <name type="common">Nematode worm</name>
    <dbReference type="NCBI Taxonomy" id="13658"/>
    <lineage>
        <taxon>Eukaryota</taxon>
        <taxon>Metazoa</taxon>
        <taxon>Ecdysozoa</taxon>
        <taxon>Nematoda</taxon>
        <taxon>Enoplea</taxon>
        <taxon>Dorylaimia</taxon>
        <taxon>Mermithida</taxon>
        <taxon>Mermithoidea</taxon>
        <taxon>Mermithidae</taxon>
        <taxon>Romanomermis</taxon>
    </lineage>
</organism>
<evidence type="ECO:0000313" key="2">
    <source>
        <dbReference type="WBParaSite" id="nRc.2.0.1.t09531-RA"/>
    </source>
</evidence>
<dbReference type="Proteomes" id="UP000887565">
    <property type="component" value="Unplaced"/>
</dbReference>